<gene>
    <name evidence="2" type="ORF">GCM10009849_12470</name>
</gene>
<name>A0ABP5NGQ3_9MICC</name>
<accession>A0ABP5NGQ3</accession>
<feature type="domain" description="Putative Flp pilus-assembly TadG-like N-terminal" evidence="1">
    <location>
        <begin position="1"/>
        <end position="42"/>
    </location>
</feature>
<dbReference type="InterPro" id="IPR028087">
    <property type="entry name" value="Tad_N"/>
</dbReference>
<evidence type="ECO:0000259" key="1">
    <source>
        <dbReference type="Pfam" id="PF13400"/>
    </source>
</evidence>
<dbReference type="EMBL" id="BAAAQW010000003">
    <property type="protein sequence ID" value="GAA2198718.1"/>
    <property type="molecule type" value="Genomic_DNA"/>
</dbReference>
<protein>
    <recommendedName>
        <fullName evidence="1">Putative Flp pilus-assembly TadG-like N-terminal domain-containing protein</fullName>
    </recommendedName>
</protein>
<keyword evidence="3" id="KW-1185">Reference proteome</keyword>
<dbReference type="Pfam" id="PF13400">
    <property type="entry name" value="Tad"/>
    <property type="match status" value="1"/>
</dbReference>
<organism evidence="2 3">
    <name type="scientific">Sinomonas flava</name>
    <dbReference type="NCBI Taxonomy" id="496857"/>
    <lineage>
        <taxon>Bacteria</taxon>
        <taxon>Bacillati</taxon>
        <taxon>Actinomycetota</taxon>
        <taxon>Actinomycetes</taxon>
        <taxon>Micrococcales</taxon>
        <taxon>Micrococcaceae</taxon>
        <taxon>Sinomonas</taxon>
    </lineage>
</organism>
<evidence type="ECO:0000313" key="2">
    <source>
        <dbReference type="EMBL" id="GAA2198718.1"/>
    </source>
</evidence>
<dbReference type="Proteomes" id="UP001500432">
    <property type="component" value="Unassembled WGS sequence"/>
</dbReference>
<reference evidence="3" key="1">
    <citation type="journal article" date="2019" name="Int. J. Syst. Evol. Microbiol.">
        <title>The Global Catalogue of Microorganisms (GCM) 10K type strain sequencing project: providing services to taxonomists for standard genome sequencing and annotation.</title>
        <authorList>
            <consortium name="The Broad Institute Genomics Platform"/>
            <consortium name="The Broad Institute Genome Sequencing Center for Infectious Disease"/>
            <person name="Wu L."/>
            <person name="Ma J."/>
        </authorList>
    </citation>
    <scope>NUCLEOTIDE SEQUENCE [LARGE SCALE GENOMIC DNA]</scope>
    <source>
        <strain evidence="3">JCM 16034</strain>
    </source>
</reference>
<proteinExistence type="predicted"/>
<sequence length="320" mass="32934">MVTVLMLVLVGAGALAVDIGRIAAYKAQIQNGADASALAVAAYCAKNKTSCTTTGASLANQYTPANSNGGTAVPASVTFPTSTSVRVVSSSPAGGLQLTLANALNIDSQVVEAAATAVWKPPGGDGGFPLALSDSCFDLANASNSGDLQKFSYKPGSGKNATPTNMQCTRNASGQTVPGGWGWLKESDPCEATTSANGTIPSDPGNDPGDCKTILEGWISTLSQNKPVEVLFPVFSYADYQGNSAQYHILGYATLQIYAWQFSGTGNSPYTYMPGSIPAKVKCTGSERCVVGKFVRFVTTEAETGPGGKDYGSYAVALTQ</sequence>
<comment type="caution">
    <text evidence="2">The sequence shown here is derived from an EMBL/GenBank/DDBJ whole genome shotgun (WGS) entry which is preliminary data.</text>
</comment>
<evidence type="ECO:0000313" key="3">
    <source>
        <dbReference type="Proteomes" id="UP001500432"/>
    </source>
</evidence>